<gene>
    <name evidence="2" type="ORF">NDU88_001141</name>
</gene>
<dbReference type="Proteomes" id="UP001066276">
    <property type="component" value="Chromosome 10"/>
</dbReference>
<keyword evidence="1" id="KW-0812">Transmembrane</keyword>
<protein>
    <recommendedName>
        <fullName evidence="4">Secreted protein</fullName>
    </recommendedName>
</protein>
<feature type="transmembrane region" description="Helical" evidence="1">
    <location>
        <begin position="69"/>
        <end position="89"/>
    </location>
</feature>
<name>A0AAV7LXU6_PLEWA</name>
<proteinExistence type="predicted"/>
<comment type="caution">
    <text evidence="2">The sequence shown here is derived from an EMBL/GenBank/DDBJ whole genome shotgun (WGS) entry which is preliminary data.</text>
</comment>
<keyword evidence="3" id="KW-1185">Reference proteome</keyword>
<evidence type="ECO:0008006" key="4">
    <source>
        <dbReference type="Google" id="ProtNLM"/>
    </source>
</evidence>
<accession>A0AAV7LXU6</accession>
<reference evidence="2" key="1">
    <citation type="journal article" date="2022" name="bioRxiv">
        <title>Sequencing and chromosome-scale assembly of the giantPleurodeles waltlgenome.</title>
        <authorList>
            <person name="Brown T."/>
            <person name="Elewa A."/>
            <person name="Iarovenko S."/>
            <person name="Subramanian E."/>
            <person name="Araus A.J."/>
            <person name="Petzold A."/>
            <person name="Susuki M."/>
            <person name="Suzuki K.-i.T."/>
            <person name="Hayashi T."/>
            <person name="Toyoda A."/>
            <person name="Oliveira C."/>
            <person name="Osipova E."/>
            <person name="Leigh N.D."/>
            <person name="Simon A."/>
            <person name="Yun M.H."/>
        </authorList>
    </citation>
    <scope>NUCLEOTIDE SEQUENCE</scope>
    <source>
        <strain evidence="2">20211129_DDA</strain>
        <tissue evidence="2">Liver</tissue>
    </source>
</reference>
<keyword evidence="1" id="KW-0472">Membrane</keyword>
<evidence type="ECO:0000256" key="1">
    <source>
        <dbReference type="SAM" id="Phobius"/>
    </source>
</evidence>
<evidence type="ECO:0000313" key="2">
    <source>
        <dbReference type="EMBL" id="KAJ1095992.1"/>
    </source>
</evidence>
<dbReference type="AlphaFoldDB" id="A0AAV7LXU6"/>
<dbReference type="EMBL" id="JANPWB010000014">
    <property type="protein sequence ID" value="KAJ1095992.1"/>
    <property type="molecule type" value="Genomic_DNA"/>
</dbReference>
<organism evidence="2 3">
    <name type="scientific">Pleurodeles waltl</name>
    <name type="common">Iberian ribbed newt</name>
    <dbReference type="NCBI Taxonomy" id="8319"/>
    <lineage>
        <taxon>Eukaryota</taxon>
        <taxon>Metazoa</taxon>
        <taxon>Chordata</taxon>
        <taxon>Craniata</taxon>
        <taxon>Vertebrata</taxon>
        <taxon>Euteleostomi</taxon>
        <taxon>Amphibia</taxon>
        <taxon>Batrachia</taxon>
        <taxon>Caudata</taxon>
        <taxon>Salamandroidea</taxon>
        <taxon>Salamandridae</taxon>
        <taxon>Pleurodelinae</taxon>
        <taxon>Pleurodeles</taxon>
    </lineage>
</organism>
<sequence>MLRWRFKQLGALLALTVKPEKVRKPGGGELACSHPSPIRTFSLANRPIMGDFRRRLGCTKRWHRTRLSLLRVWVAVPAAAIYFQCMPPFPF</sequence>
<evidence type="ECO:0000313" key="3">
    <source>
        <dbReference type="Proteomes" id="UP001066276"/>
    </source>
</evidence>
<keyword evidence="1" id="KW-1133">Transmembrane helix</keyword>